<evidence type="ECO:0000313" key="2">
    <source>
        <dbReference type="EMBL" id="KIM65463.1"/>
    </source>
</evidence>
<name>A0A0C2ZVF0_9AGAM</name>
<dbReference type="InParanoid" id="A0A0C2ZVF0"/>
<keyword evidence="3" id="KW-1185">Reference proteome</keyword>
<protein>
    <submittedName>
        <fullName evidence="2">Uncharacterized protein</fullName>
    </submittedName>
</protein>
<dbReference type="AlphaFoldDB" id="A0A0C2ZVF0"/>
<reference evidence="3" key="2">
    <citation type="submission" date="2015-01" db="EMBL/GenBank/DDBJ databases">
        <title>Evolutionary Origins and Diversification of the Mycorrhizal Mutualists.</title>
        <authorList>
            <consortium name="DOE Joint Genome Institute"/>
            <consortium name="Mycorrhizal Genomics Consortium"/>
            <person name="Kohler A."/>
            <person name="Kuo A."/>
            <person name="Nagy L.G."/>
            <person name="Floudas D."/>
            <person name="Copeland A."/>
            <person name="Barry K.W."/>
            <person name="Cichocki N."/>
            <person name="Veneault-Fourrey C."/>
            <person name="LaButti K."/>
            <person name="Lindquist E.A."/>
            <person name="Lipzen A."/>
            <person name="Lundell T."/>
            <person name="Morin E."/>
            <person name="Murat C."/>
            <person name="Riley R."/>
            <person name="Ohm R."/>
            <person name="Sun H."/>
            <person name="Tunlid A."/>
            <person name="Henrissat B."/>
            <person name="Grigoriev I.V."/>
            <person name="Hibbett D.S."/>
            <person name="Martin F."/>
        </authorList>
    </citation>
    <scope>NUCLEOTIDE SEQUENCE [LARGE SCALE GENOMIC DNA]</scope>
    <source>
        <strain evidence="3">Foug A</strain>
    </source>
</reference>
<feature type="compositionally biased region" description="Polar residues" evidence="1">
    <location>
        <begin position="123"/>
        <end position="132"/>
    </location>
</feature>
<organism evidence="2 3">
    <name type="scientific">Scleroderma citrinum Foug A</name>
    <dbReference type="NCBI Taxonomy" id="1036808"/>
    <lineage>
        <taxon>Eukaryota</taxon>
        <taxon>Fungi</taxon>
        <taxon>Dikarya</taxon>
        <taxon>Basidiomycota</taxon>
        <taxon>Agaricomycotina</taxon>
        <taxon>Agaricomycetes</taxon>
        <taxon>Agaricomycetidae</taxon>
        <taxon>Boletales</taxon>
        <taxon>Sclerodermatineae</taxon>
        <taxon>Sclerodermataceae</taxon>
        <taxon>Scleroderma</taxon>
    </lineage>
</organism>
<accession>A0A0C2ZVF0</accession>
<gene>
    <name evidence="2" type="ORF">SCLCIDRAFT_112848</name>
</gene>
<sequence>MQSFTHNNPNLTRYVVRSSDVISDFRVNVLEENSDNVVWYKERYLSDEEIIEHLFHNQTSTLRWTIHRPKRGWYIRIRSPTFPPGVFISLLPVPRSSPDYTDAALHLSCRTIGHPSPPPVTTAKVSNPQSSRDSVDSDATVVHSYPPTPPVAPVVITPPSPHSLNARLDEISPAPPGRRRQSPSRITQFLLAPHSTPHIPSSQQADLFSRAMTLFKNHKPSHSLSFTLTSVDNIRRIQQAPGSSQTNQGLSWIPATPTPLLVFHDTTPVMTVRSTTGLLEINRAEERVLGVETSFWIAVSLTYLEFLEDKEVSLASSSEPSFLDPECLQSYLAAMSD</sequence>
<dbReference type="Proteomes" id="UP000053989">
    <property type="component" value="Unassembled WGS sequence"/>
</dbReference>
<proteinExistence type="predicted"/>
<dbReference type="HOGENOM" id="CLU_037230_0_0_1"/>
<evidence type="ECO:0000256" key="1">
    <source>
        <dbReference type="SAM" id="MobiDB-lite"/>
    </source>
</evidence>
<evidence type="ECO:0000313" key="3">
    <source>
        <dbReference type="Proteomes" id="UP000053989"/>
    </source>
</evidence>
<dbReference type="EMBL" id="KN822022">
    <property type="protein sequence ID" value="KIM65463.1"/>
    <property type="molecule type" value="Genomic_DNA"/>
</dbReference>
<reference evidence="2 3" key="1">
    <citation type="submission" date="2014-04" db="EMBL/GenBank/DDBJ databases">
        <authorList>
            <consortium name="DOE Joint Genome Institute"/>
            <person name="Kuo A."/>
            <person name="Kohler A."/>
            <person name="Nagy L.G."/>
            <person name="Floudas D."/>
            <person name="Copeland A."/>
            <person name="Barry K.W."/>
            <person name="Cichocki N."/>
            <person name="Veneault-Fourrey C."/>
            <person name="LaButti K."/>
            <person name="Lindquist E.A."/>
            <person name="Lipzen A."/>
            <person name="Lundell T."/>
            <person name="Morin E."/>
            <person name="Murat C."/>
            <person name="Sun H."/>
            <person name="Tunlid A."/>
            <person name="Henrissat B."/>
            <person name="Grigoriev I.V."/>
            <person name="Hibbett D.S."/>
            <person name="Martin F."/>
            <person name="Nordberg H.P."/>
            <person name="Cantor M.N."/>
            <person name="Hua S.X."/>
        </authorList>
    </citation>
    <scope>NUCLEOTIDE SEQUENCE [LARGE SCALE GENOMIC DNA]</scope>
    <source>
        <strain evidence="2 3">Foug A</strain>
    </source>
</reference>
<feature type="region of interest" description="Disordered" evidence="1">
    <location>
        <begin position="112"/>
        <end position="140"/>
    </location>
</feature>
<dbReference type="STRING" id="1036808.A0A0C2ZVF0"/>
<dbReference type="OrthoDB" id="3362250at2759"/>